<feature type="compositionally biased region" description="Basic and acidic residues" evidence="6">
    <location>
        <begin position="1"/>
        <end position="11"/>
    </location>
</feature>
<evidence type="ECO:0000256" key="1">
    <source>
        <dbReference type="ARBA" id="ARBA00004141"/>
    </source>
</evidence>
<comment type="subcellular location">
    <subcellularLocation>
        <location evidence="1">Membrane</location>
        <topology evidence="1">Multi-pass membrane protein</topology>
    </subcellularLocation>
</comment>
<keyword evidence="2" id="KW-0813">Transport</keyword>
<sequence length="496" mass="54677">MQKSHEEHIESVEAQATADPRATDTSQQYDEAETRRILRKVDIRLVPALTVMYLLAFIDRSNIGNAKVAGMNQDLGLTGAQYNIALTVFFIPYALFEVPCNVILKLTKPSLWLPSIVLTWGVVLTCMGLVKNFEGLVVARFFLGVAEAGFFPGATYLLTIWYKRYEVQTRMIIFFAGASLSGAFSGLLAFAIQHMDGVAGLGGWAWIFILEGIATVFVALPLYWLLPDSPATASFLTEEEKRFLILRLENETGSSRGRVTNDDKISGRHVLDALKDWRIYIAVIIYWGNSIGVYAFAFTIPTVIRELGYSAANAQLLTIPIYVCAMICATVASIASDRQQNRSSYIIGGCAAASLGFIALLASPKPELPGLTYGFIFLAASGLYSFIVPTICWIGNNMAPSSKRAVGMAALISGGNLGGIIGSNIFLENEQPRYWTGYGFCLGILVCSIISTLVLRWAYHRENIERDNMSEESRAAVSERELMELGDRSPYFRYVL</sequence>
<dbReference type="FunFam" id="1.20.1250.20:FF:000013">
    <property type="entry name" value="MFS general substrate transporter"/>
    <property type="match status" value="1"/>
</dbReference>
<proteinExistence type="predicted"/>
<feature type="transmembrane region" description="Helical" evidence="7">
    <location>
        <begin position="83"/>
        <end position="104"/>
    </location>
</feature>
<feature type="transmembrane region" description="Helical" evidence="7">
    <location>
        <begin position="111"/>
        <end position="130"/>
    </location>
</feature>
<feature type="transmembrane region" description="Helical" evidence="7">
    <location>
        <begin position="204"/>
        <end position="226"/>
    </location>
</feature>
<evidence type="ECO:0000313" key="10">
    <source>
        <dbReference type="Proteomes" id="UP000754883"/>
    </source>
</evidence>
<dbReference type="Pfam" id="PF07690">
    <property type="entry name" value="MFS_1"/>
    <property type="match status" value="1"/>
</dbReference>
<feature type="region of interest" description="Disordered" evidence="6">
    <location>
        <begin position="1"/>
        <end position="30"/>
    </location>
</feature>
<dbReference type="GO" id="GO:0022857">
    <property type="term" value="F:transmembrane transporter activity"/>
    <property type="evidence" value="ECO:0007669"/>
    <property type="project" value="InterPro"/>
</dbReference>
<keyword evidence="10" id="KW-1185">Reference proteome</keyword>
<dbReference type="Gene3D" id="1.20.1250.20">
    <property type="entry name" value="MFS general substrate transporter like domains"/>
    <property type="match status" value="2"/>
</dbReference>
<accession>A0A9N9Y1F6</accession>
<dbReference type="AlphaFoldDB" id="A0A9N9Y1F6"/>
<protein>
    <recommendedName>
        <fullName evidence="8">Major facilitator superfamily (MFS) profile domain-containing protein</fullName>
    </recommendedName>
</protein>
<feature type="transmembrane region" description="Helical" evidence="7">
    <location>
        <begin position="406"/>
        <end position="425"/>
    </location>
</feature>
<dbReference type="GO" id="GO:0016020">
    <property type="term" value="C:membrane"/>
    <property type="evidence" value="ECO:0007669"/>
    <property type="project" value="UniProtKB-SubCell"/>
</dbReference>
<feature type="transmembrane region" description="Helical" evidence="7">
    <location>
        <begin position="279"/>
        <end position="304"/>
    </location>
</feature>
<evidence type="ECO:0000313" key="9">
    <source>
        <dbReference type="EMBL" id="CAG9983662.1"/>
    </source>
</evidence>
<evidence type="ECO:0000256" key="7">
    <source>
        <dbReference type="SAM" id="Phobius"/>
    </source>
</evidence>
<keyword evidence="4 7" id="KW-1133">Transmembrane helix</keyword>
<feature type="transmembrane region" description="Helical" evidence="7">
    <location>
        <begin position="316"/>
        <end position="336"/>
    </location>
</feature>
<dbReference type="SUPFAM" id="SSF103473">
    <property type="entry name" value="MFS general substrate transporter"/>
    <property type="match status" value="1"/>
</dbReference>
<dbReference type="PANTHER" id="PTHR43791:SF18">
    <property type="entry name" value="NICOTINIC ACID TRANSPORTER TNA1, PUTATIVE (AFU_ORTHOLOGUE AFUA_3G03820)-RELATED"/>
    <property type="match status" value="1"/>
</dbReference>
<evidence type="ECO:0000259" key="8">
    <source>
        <dbReference type="PROSITE" id="PS50850"/>
    </source>
</evidence>
<dbReference type="PROSITE" id="PS50850">
    <property type="entry name" value="MFS"/>
    <property type="match status" value="1"/>
</dbReference>
<dbReference type="EMBL" id="CABFNO020001372">
    <property type="protein sequence ID" value="CAG9983662.1"/>
    <property type="molecule type" value="Genomic_DNA"/>
</dbReference>
<dbReference type="PANTHER" id="PTHR43791">
    <property type="entry name" value="PERMEASE-RELATED"/>
    <property type="match status" value="1"/>
</dbReference>
<evidence type="ECO:0000256" key="6">
    <source>
        <dbReference type="SAM" id="MobiDB-lite"/>
    </source>
</evidence>
<name>A0A9N9Y1F6_9HYPO</name>
<evidence type="ECO:0000256" key="2">
    <source>
        <dbReference type="ARBA" id="ARBA00022448"/>
    </source>
</evidence>
<organism evidence="9 10">
    <name type="scientific">Clonostachys byssicola</name>
    <dbReference type="NCBI Taxonomy" id="160290"/>
    <lineage>
        <taxon>Eukaryota</taxon>
        <taxon>Fungi</taxon>
        <taxon>Dikarya</taxon>
        <taxon>Ascomycota</taxon>
        <taxon>Pezizomycotina</taxon>
        <taxon>Sordariomycetes</taxon>
        <taxon>Hypocreomycetidae</taxon>
        <taxon>Hypocreales</taxon>
        <taxon>Bionectriaceae</taxon>
        <taxon>Clonostachys</taxon>
    </lineage>
</organism>
<feature type="domain" description="Major facilitator superfamily (MFS) profile" evidence="8">
    <location>
        <begin position="45"/>
        <end position="463"/>
    </location>
</feature>
<evidence type="ECO:0000256" key="5">
    <source>
        <dbReference type="ARBA" id="ARBA00023136"/>
    </source>
</evidence>
<dbReference type="InterPro" id="IPR011701">
    <property type="entry name" value="MFS"/>
</dbReference>
<keyword evidence="5 7" id="KW-0472">Membrane</keyword>
<feature type="transmembrane region" description="Helical" evidence="7">
    <location>
        <begin position="136"/>
        <end position="159"/>
    </location>
</feature>
<comment type="caution">
    <text evidence="9">The sequence shown here is derived from an EMBL/GenBank/DDBJ whole genome shotgun (WGS) entry which is preliminary data.</text>
</comment>
<dbReference type="InterPro" id="IPR036259">
    <property type="entry name" value="MFS_trans_sf"/>
</dbReference>
<keyword evidence="3 7" id="KW-0812">Transmembrane</keyword>
<dbReference type="InterPro" id="IPR020846">
    <property type="entry name" value="MFS_dom"/>
</dbReference>
<dbReference type="FunFam" id="1.20.1250.20:FF:000034">
    <property type="entry name" value="MFS general substrate transporter"/>
    <property type="match status" value="1"/>
</dbReference>
<feature type="transmembrane region" description="Helical" evidence="7">
    <location>
        <begin position="171"/>
        <end position="192"/>
    </location>
</feature>
<feature type="transmembrane region" description="Helical" evidence="7">
    <location>
        <begin position="374"/>
        <end position="394"/>
    </location>
</feature>
<feature type="transmembrane region" description="Helical" evidence="7">
    <location>
        <begin position="437"/>
        <end position="459"/>
    </location>
</feature>
<reference evidence="9" key="1">
    <citation type="submission" date="2021-10" db="EMBL/GenBank/DDBJ databases">
        <authorList>
            <person name="Piombo E."/>
        </authorList>
    </citation>
    <scope>NUCLEOTIDE SEQUENCE</scope>
</reference>
<evidence type="ECO:0000256" key="3">
    <source>
        <dbReference type="ARBA" id="ARBA00022692"/>
    </source>
</evidence>
<dbReference type="OrthoDB" id="2962993at2759"/>
<evidence type="ECO:0000256" key="4">
    <source>
        <dbReference type="ARBA" id="ARBA00022989"/>
    </source>
</evidence>
<dbReference type="Proteomes" id="UP000754883">
    <property type="component" value="Unassembled WGS sequence"/>
</dbReference>
<feature type="transmembrane region" description="Helical" evidence="7">
    <location>
        <begin position="343"/>
        <end position="362"/>
    </location>
</feature>
<gene>
    <name evidence="9" type="ORF">CBYS24578_00015327</name>
</gene>
<feature type="transmembrane region" description="Helical" evidence="7">
    <location>
        <begin position="45"/>
        <end position="63"/>
    </location>
</feature>